<dbReference type="GO" id="GO:0016758">
    <property type="term" value="F:hexosyltransferase activity"/>
    <property type="evidence" value="ECO:0007669"/>
    <property type="project" value="InterPro"/>
</dbReference>
<dbReference type="InterPro" id="IPR050426">
    <property type="entry name" value="Glycosyltransferase_28"/>
</dbReference>
<keyword evidence="4" id="KW-1185">Reference proteome</keyword>
<dbReference type="EMBL" id="ASRX01000032">
    <property type="protein sequence ID" value="EYF04553.1"/>
    <property type="molecule type" value="Genomic_DNA"/>
</dbReference>
<dbReference type="PANTHER" id="PTHR48050">
    <property type="entry name" value="STEROL 3-BETA-GLUCOSYLTRANSFERASE"/>
    <property type="match status" value="1"/>
</dbReference>
<name>A0A017T5N3_9BACT</name>
<dbReference type="Pfam" id="PF00201">
    <property type="entry name" value="UDPGT"/>
    <property type="match status" value="1"/>
</dbReference>
<evidence type="ECO:0000313" key="4">
    <source>
        <dbReference type="Proteomes" id="UP000019678"/>
    </source>
</evidence>
<comment type="caution">
    <text evidence="3">The sequence shown here is derived from an EMBL/GenBank/DDBJ whole genome shotgun (WGS) entry which is preliminary data.</text>
</comment>
<dbReference type="Gene3D" id="3.40.50.2000">
    <property type="entry name" value="Glycogen Phosphorylase B"/>
    <property type="match status" value="2"/>
</dbReference>
<dbReference type="PANTHER" id="PTHR48050:SF13">
    <property type="entry name" value="STEROL 3-BETA-GLUCOSYLTRANSFERASE UGT80A2"/>
    <property type="match status" value="1"/>
</dbReference>
<dbReference type="FunFam" id="3.40.50.2000:FF:000072">
    <property type="entry name" value="Glycosyl transferase"/>
    <property type="match status" value="1"/>
</dbReference>
<dbReference type="CDD" id="cd03784">
    <property type="entry name" value="GT1_Gtf-like"/>
    <property type="match status" value="1"/>
</dbReference>
<evidence type="ECO:0000256" key="1">
    <source>
        <dbReference type="ARBA" id="ARBA00009995"/>
    </source>
</evidence>
<accession>A0A017T5N3</accession>
<reference evidence="3 4" key="1">
    <citation type="submission" date="2013-05" db="EMBL/GenBank/DDBJ databases">
        <title>Genome assembly of Chondromyces apiculatus DSM 436.</title>
        <authorList>
            <person name="Sharma G."/>
            <person name="Khatri I."/>
            <person name="Kaur C."/>
            <person name="Mayilraj S."/>
            <person name="Subramanian S."/>
        </authorList>
    </citation>
    <scope>NUCLEOTIDE SEQUENCE [LARGE SCALE GENOMIC DNA]</scope>
    <source>
        <strain evidence="3 4">DSM 436</strain>
    </source>
</reference>
<evidence type="ECO:0000256" key="2">
    <source>
        <dbReference type="ARBA" id="ARBA00022679"/>
    </source>
</evidence>
<dbReference type="STRING" id="1192034.CAP_4373"/>
<gene>
    <name evidence="3" type="ORF">CAP_4373</name>
</gene>
<dbReference type="AlphaFoldDB" id="A0A017T5N3"/>
<sequence length="416" mass="45965">MMMTKIAFLSFPEHGHVNPTIGLVEALVKANFDVAYYASERFREVISATGAQFRDYGLALPTLEQSENLVHSTNIMLECGEILHARMFDEVAALKPVLIIHDGVCGWAKAIASRLNIPAASSISSFAMNESLLKSLNSFPDTVDFFARLFFTQHGKRFFSLVASQNERLKASGLPVPPRGIDLVQFSTSPEKLNLVYSTRAWQPQGSRFDDSYKFIGPTITKRGDETFDFQKEGDTPVVYISMGTILNRDVNLYRTCFQALGDMNVQVILSAGKGVELLKYEPVPQNFKVYPSVPQLEVLKMVDLFVSQGGMNSVNESMYFEVPMVVVPVTGEQTLNARRVREAGAGILLQKISAKGLRGAVETILRDPSYKQRSREVSRDFKSAGGAALGVQEIVKYLQGREQRVPGVSQVSTGA</sequence>
<comment type="similarity">
    <text evidence="1">Belongs to the UDP-glycosyltransferase family.</text>
</comment>
<dbReference type="GO" id="GO:0017000">
    <property type="term" value="P:antibiotic biosynthetic process"/>
    <property type="evidence" value="ECO:0007669"/>
    <property type="project" value="UniProtKB-ARBA"/>
</dbReference>
<protein>
    <submittedName>
        <fullName evidence="3">Glycosyltransferase, MGT family</fullName>
    </submittedName>
</protein>
<dbReference type="InterPro" id="IPR002213">
    <property type="entry name" value="UDP_glucos_trans"/>
</dbReference>
<keyword evidence="2 3" id="KW-0808">Transferase</keyword>
<dbReference type="SUPFAM" id="SSF53756">
    <property type="entry name" value="UDP-Glycosyltransferase/glycogen phosphorylase"/>
    <property type="match status" value="1"/>
</dbReference>
<organism evidence="3 4">
    <name type="scientific">Chondromyces apiculatus DSM 436</name>
    <dbReference type="NCBI Taxonomy" id="1192034"/>
    <lineage>
        <taxon>Bacteria</taxon>
        <taxon>Pseudomonadati</taxon>
        <taxon>Myxococcota</taxon>
        <taxon>Polyangia</taxon>
        <taxon>Polyangiales</taxon>
        <taxon>Polyangiaceae</taxon>
        <taxon>Chondromyces</taxon>
    </lineage>
</organism>
<dbReference type="InterPro" id="IPR006326">
    <property type="entry name" value="UDPGT_MGT-like"/>
</dbReference>
<evidence type="ECO:0000313" key="3">
    <source>
        <dbReference type="EMBL" id="EYF04553.1"/>
    </source>
</evidence>
<proteinExistence type="inferred from homology"/>
<dbReference type="eggNOG" id="COG1819">
    <property type="taxonomic scope" value="Bacteria"/>
</dbReference>
<dbReference type="Proteomes" id="UP000019678">
    <property type="component" value="Unassembled WGS sequence"/>
</dbReference>
<dbReference type="NCBIfam" id="TIGR01426">
    <property type="entry name" value="MGT"/>
    <property type="match status" value="1"/>
</dbReference>
<dbReference type="GO" id="GO:0008194">
    <property type="term" value="F:UDP-glycosyltransferase activity"/>
    <property type="evidence" value="ECO:0007669"/>
    <property type="project" value="InterPro"/>
</dbReference>